<protein>
    <submittedName>
        <fullName evidence="2">MerR family transcriptional regulator domain protein</fullName>
    </submittedName>
</protein>
<dbReference type="RefSeq" id="WP_322776591.1">
    <property type="nucleotide sequence ID" value="NZ_JARJFB010000036.1"/>
</dbReference>
<comment type="caution">
    <text evidence="2">The sequence shown here is derived from an EMBL/GenBank/DDBJ whole genome shotgun (WGS) entry which is preliminary data.</text>
</comment>
<dbReference type="Gene3D" id="1.10.1660.10">
    <property type="match status" value="1"/>
</dbReference>
<keyword evidence="3" id="KW-1185">Reference proteome</keyword>
<feature type="domain" description="HTH merR-type" evidence="1">
    <location>
        <begin position="8"/>
        <end position="54"/>
    </location>
</feature>
<dbReference type="InterPro" id="IPR009061">
    <property type="entry name" value="DNA-bd_dom_put_sf"/>
</dbReference>
<dbReference type="SUPFAM" id="SSF46955">
    <property type="entry name" value="Putative DNA-binding domain"/>
    <property type="match status" value="1"/>
</dbReference>
<evidence type="ECO:0000313" key="3">
    <source>
        <dbReference type="Proteomes" id="UP001291687"/>
    </source>
</evidence>
<accession>A0ABU5NBY3</accession>
<dbReference type="InterPro" id="IPR000551">
    <property type="entry name" value="MerR-type_HTH_dom"/>
</dbReference>
<name>A0ABU5NBY3_9RICK</name>
<dbReference type="Pfam" id="PF13411">
    <property type="entry name" value="MerR_1"/>
    <property type="match status" value="1"/>
</dbReference>
<sequence length="189" mass="21317">MTVEKKYFSIAEVAEFTGLTTHKLRYVEKVDQNLSIIKMRGRRYYTKDSINYLKKNYSINSDTDDYISIELDKVDLGGKRPESKFVVEGASSQAALASNVNPSDNYKTTLPHQLDLGIKSSSTNSSAEQEANEAIHLNSINKNTNQVAKSTAQIFTEIEFQQISIISRIDQLLNKLYKLVDKANNLSLK</sequence>
<reference evidence="2 3" key="1">
    <citation type="submission" date="2023-03" db="EMBL/GenBank/DDBJ databases">
        <title>Host association and intracellularity evolved multiple times independently in the Rickettsiales.</title>
        <authorList>
            <person name="Castelli M."/>
            <person name="Nardi T."/>
            <person name="Gammuto L."/>
            <person name="Bellinzona G."/>
            <person name="Sabaneyeva E."/>
            <person name="Potekhin A."/>
            <person name="Serra V."/>
            <person name="Petroni G."/>
            <person name="Sassera D."/>
        </authorList>
    </citation>
    <scope>NUCLEOTIDE SEQUENCE [LARGE SCALE GENOMIC DNA]</scope>
    <source>
        <strain evidence="2 3">Sr 2-6</strain>
    </source>
</reference>
<gene>
    <name evidence="2" type="ORF">Megvenef_00657</name>
</gene>
<dbReference type="EMBL" id="JARJFB010000036">
    <property type="protein sequence ID" value="MEA0970689.1"/>
    <property type="molecule type" value="Genomic_DNA"/>
</dbReference>
<organism evidence="2 3">
    <name type="scientific">Candidatus Megaera venefica</name>
    <dbReference type="NCBI Taxonomy" id="2055910"/>
    <lineage>
        <taxon>Bacteria</taxon>
        <taxon>Pseudomonadati</taxon>
        <taxon>Pseudomonadota</taxon>
        <taxon>Alphaproteobacteria</taxon>
        <taxon>Rickettsiales</taxon>
        <taxon>Rickettsiaceae</taxon>
        <taxon>Candidatus Megaera</taxon>
    </lineage>
</organism>
<dbReference type="Proteomes" id="UP001291687">
    <property type="component" value="Unassembled WGS sequence"/>
</dbReference>
<evidence type="ECO:0000313" key="2">
    <source>
        <dbReference type="EMBL" id="MEA0970689.1"/>
    </source>
</evidence>
<proteinExistence type="predicted"/>
<evidence type="ECO:0000259" key="1">
    <source>
        <dbReference type="Pfam" id="PF13411"/>
    </source>
</evidence>